<evidence type="ECO:0000256" key="2">
    <source>
        <dbReference type="ARBA" id="ARBA00024035"/>
    </source>
</evidence>
<dbReference type="EMBL" id="JAGTUF010000001">
    <property type="protein sequence ID" value="MBR9970437.1"/>
    <property type="molecule type" value="Genomic_DNA"/>
</dbReference>
<accession>A0ABS5I8F3</accession>
<dbReference type="Proteomes" id="UP000680714">
    <property type="component" value="Unassembled WGS sequence"/>
</dbReference>
<gene>
    <name evidence="5" type="ORF">KEC16_01765</name>
</gene>
<dbReference type="Pfam" id="PF01887">
    <property type="entry name" value="SAM_HAT_N"/>
    <property type="match status" value="1"/>
</dbReference>
<keyword evidence="6" id="KW-1185">Reference proteome</keyword>
<evidence type="ECO:0000313" key="5">
    <source>
        <dbReference type="EMBL" id="MBR9970437.1"/>
    </source>
</evidence>
<organism evidence="5 6">
    <name type="scientific">Magnetospirillum sulfuroxidans</name>
    <dbReference type="NCBI Taxonomy" id="611300"/>
    <lineage>
        <taxon>Bacteria</taxon>
        <taxon>Pseudomonadati</taxon>
        <taxon>Pseudomonadota</taxon>
        <taxon>Alphaproteobacteria</taxon>
        <taxon>Rhodospirillales</taxon>
        <taxon>Rhodospirillaceae</taxon>
        <taxon>Magnetospirillum</taxon>
    </lineage>
</organism>
<comment type="similarity">
    <text evidence="2">Belongs to the SAM hydrolase / SAM-dependent halogenase family.</text>
</comment>
<evidence type="ECO:0000259" key="3">
    <source>
        <dbReference type="Pfam" id="PF01887"/>
    </source>
</evidence>
<dbReference type="InterPro" id="IPR046469">
    <property type="entry name" value="SAM_HAT_N"/>
</dbReference>
<comment type="caution">
    <text evidence="5">The sequence shown here is derived from an EMBL/GenBank/DDBJ whole genome shotgun (WGS) entry which is preliminary data.</text>
</comment>
<evidence type="ECO:0000256" key="1">
    <source>
        <dbReference type="ARBA" id="ARBA00022691"/>
    </source>
</evidence>
<proteinExistence type="inferred from homology"/>
<dbReference type="Pfam" id="PF20257">
    <property type="entry name" value="SAM_HAT_C"/>
    <property type="match status" value="1"/>
</dbReference>
<feature type="domain" description="S-adenosyl-l-methionine hydroxide adenosyltransferase N-terminal" evidence="3">
    <location>
        <begin position="4"/>
        <end position="140"/>
    </location>
</feature>
<dbReference type="SUPFAM" id="SSF101852">
    <property type="entry name" value="Bacterial fluorinating enzyme, C-terminal domain"/>
    <property type="match status" value="1"/>
</dbReference>
<dbReference type="InterPro" id="IPR002747">
    <property type="entry name" value="SAM_OH_AdoTrfase"/>
</dbReference>
<dbReference type="Gene3D" id="3.40.50.10790">
    <property type="entry name" value="S-adenosyl-l-methionine hydroxide adenosyltransferase, N-terminal"/>
    <property type="match status" value="1"/>
</dbReference>
<evidence type="ECO:0000313" key="6">
    <source>
        <dbReference type="Proteomes" id="UP000680714"/>
    </source>
</evidence>
<name>A0ABS5I8F3_9PROT</name>
<dbReference type="InterPro" id="IPR046470">
    <property type="entry name" value="SAM_HAT_C"/>
</dbReference>
<dbReference type="SUPFAM" id="SSF102522">
    <property type="entry name" value="Bacterial fluorinating enzyme, N-terminal domain"/>
    <property type="match status" value="1"/>
</dbReference>
<dbReference type="PANTHER" id="PTHR35092:SF1">
    <property type="entry name" value="CHLORINASE MJ1651"/>
    <property type="match status" value="1"/>
</dbReference>
<dbReference type="InterPro" id="IPR023227">
    <property type="entry name" value="SAM_OH_AdoTrfase_C_sf"/>
</dbReference>
<dbReference type="InterPro" id="IPR023228">
    <property type="entry name" value="SAM_OH_AdoTrfase_N_sf"/>
</dbReference>
<dbReference type="PIRSF" id="PIRSF006779">
    <property type="entry name" value="UCP006779"/>
    <property type="match status" value="1"/>
</dbReference>
<reference evidence="5 6" key="1">
    <citation type="submission" date="2021-04" db="EMBL/GenBank/DDBJ databases">
        <title>Magnetospirillum sulfuroxidans sp. nov., a facultative chemolithoautotrophic sulfur-oxidizing alphaproteobacterium isolated from freshwater sediment and proposals for Paramagetospirillum gen. nov., and Magnetospirillaceae fam. nov.</title>
        <authorList>
            <person name="Koziaeva V."/>
            <person name="Geelhoed J.S."/>
            <person name="Sorokin D.Y."/>
            <person name="Grouzdev D.S."/>
        </authorList>
    </citation>
    <scope>NUCLEOTIDE SEQUENCE [LARGE SCALE GENOMIC DNA]</scope>
    <source>
        <strain evidence="5 6">J10</strain>
    </source>
</reference>
<dbReference type="Gene3D" id="2.40.30.90">
    <property type="entry name" value="Bacterial fluorinating enzyme like"/>
    <property type="match status" value="1"/>
</dbReference>
<keyword evidence="1" id="KW-0949">S-adenosyl-L-methionine</keyword>
<dbReference type="RefSeq" id="WP_211545930.1">
    <property type="nucleotide sequence ID" value="NZ_JAGTUF010000001.1"/>
</dbReference>
<sequence length="242" mass="26019">MRPVCLFSDFGVTGPYVGQMKAALFRQQPALPVLDLMADAPNFDAKASAYLLAALLPHTPPNAVVLAVVDPGVGSARLPVVVEIDGRILVGPDNGLFAIACRRAGHSRCRSIAWRPPHLSASFHGRDLFAPVAAILAAEMPSPPLFGDDLDLMQGHEWPDDLPRIIYVDHYGNAITGLRGHMIDPARKLRVGEAVLSSARTFADVPVGTAFWYVNSIGLVEFSVNQGNASRQLSIELADCVF</sequence>
<protein>
    <submittedName>
        <fullName evidence="5">SAM-dependent chlorinase/fluorinase</fullName>
    </submittedName>
</protein>
<dbReference type="PANTHER" id="PTHR35092">
    <property type="entry name" value="CHLORINASE MJ1651"/>
    <property type="match status" value="1"/>
</dbReference>
<feature type="domain" description="S-adenosyl-l-methionine hydroxide adenosyltransferase C-terminal" evidence="4">
    <location>
        <begin position="164"/>
        <end position="239"/>
    </location>
</feature>
<evidence type="ECO:0000259" key="4">
    <source>
        <dbReference type="Pfam" id="PF20257"/>
    </source>
</evidence>